<feature type="region of interest" description="Disordered" evidence="9">
    <location>
        <begin position="239"/>
        <end position="260"/>
    </location>
</feature>
<accession>A0A1B9GPR2</accession>
<keyword evidence="6 8" id="KW-0539">Nucleus</keyword>
<dbReference type="GO" id="GO:0016592">
    <property type="term" value="C:mediator complex"/>
    <property type="evidence" value="ECO:0007669"/>
    <property type="project" value="InterPro"/>
</dbReference>
<dbReference type="Gene3D" id="3.10.450.580">
    <property type="entry name" value="Mediator complex, subunit Med6"/>
    <property type="match status" value="1"/>
</dbReference>
<keyword evidence="8" id="KW-0010">Activator</keyword>
<dbReference type="EMBL" id="KI669506">
    <property type="protein sequence ID" value="OCF33060.1"/>
    <property type="molecule type" value="Genomic_DNA"/>
</dbReference>
<reference evidence="11" key="2">
    <citation type="submission" date="2013-12" db="EMBL/GenBank/DDBJ databases">
        <title>Evolution of pathogenesis and genome organization in the Tremellales.</title>
        <authorList>
            <person name="Cuomo C."/>
            <person name="Litvintseva A."/>
            <person name="Heitman J."/>
            <person name="Chen Y."/>
            <person name="Sun S."/>
            <person name="Springer D."/>
            <person name="Dromer F."/>
            <person name="Young S."/>
            <person name="Zeng Q."/>
            <person name="Chapman S."/>
            <person name="Gujja S."/>
            <person name="Saif S."/>
            <person name="Birren B."/>
        </authorList>
    </citation>
    <scope>NUCLEOTIDE SEQUENCE [LARGE SCALE GENOMIC DNA]</scope>
    <source>
        <strain evidence="11">BCC8398</strain>
    </source>
</reference>
<comment type="subunit">
    <text evidence="8">Component of the Mediator complex.</text>
</comment>
<feature type="region of interest" description="Disordered" evidence="9">
    <location>
        <begin position="132"/>
        <end position="185"/>
    </location>
</feature>
<dbReference type="OrthoDB" id="344220at2759"/>
<proteinExistence type="inferred from homology"/>
<feature type="compositionally biased region" description="Low complexity" evidence="9">
    <location>
        <begin position="239"/>
        <end position="250"/>
    </location>
</feature>
<keyword evidence="4 8" id="KW-0805">Transcription regulation</keyword>
<evidence type="ECO:0000256" key="2">
    <source>
        <dbReference type="ARBA" id="ARBA00007526"/>
    </source>
</evidence>
<evidence type="ECO:0000256" key="1">
    <source>
        <dbReference type="ARBA" id="ARBA00004123"/>
    </source>
</evidence>
<evidence type="ECO:0000256" key="6">
    <source>
        <dbReference type="ARBA" id="ARBA00023242"/>
    </source>
</evidence>
<keyword evidence="5 8" id="KW-0804">Transcription</keyword>
<comment type="subcellular location">
    <subcellularLocation>
        <location evidence="1 8">Nucleus</location>
    </subcellularLocation>
</comment>
<sequence length="328" mass="35293">MDYFAYSPFWDSKSNNNVLRTQRRVENPTYGHAEEKIELNAFKSGFEYIVAHAQPPELFVIHKREVEPTGKRERVTGAWFVLHEKIYQSPTVYGVVSTRLRNAAHLISRTLGTLSESRPASNPRSTTVWRSITASASSSSSSQPKPTSTFDPAPSGNMEVDDAGDEKEKNGAVDGENGEEGSGQGQEFDWHLFHALQSTRSALSNIDEMARKPLSTSDPRAELRSIEANMTSQFSFLPQAQAQSQGQNQGRPSSVRSISIGPRTNFVNNAGLTPGLSPGLGSIFGNVAVGGSLAASSPRTTLGMGISPAPRAASIAAASPGIWTNGQN</sequence>
<evidence type="ECO:0000313" key="10">
    <source>
        <dbReference type="EMBL" id="OCF33060.1"/>
    </source>
</evidence>
<dbReference type="Proteomes" id="UP000092666">
    <property type="component" value="Unassembled WGS sequence"/>
</dbReference>
<reference evidence="10 11" key="1">
    <citation type="submission" date="2013-07" db="EMBL/GenBank/DDBJ databases">
        <title>The Genome Sequence of Cryptococcus heveanensis BCC8398.</title>
        <authorList>
            <consortium name="The Broad Institute Genome Sequencing Platform"/>
            <person name="Cuomo C."/>
            <person name="Litvintseva A."/>
            <person name="Chen Y."/>
            <person name="Heitman J."/>
            <person name="Sun S."/>
            <person name="Springer D."/>
            <person name="Dromer F."/>
            <person name="Young S.K."/>
            <person name="Zeng Q."/>
            <person name="Gargeya S."/>
            <person name="Fitzgerald M."/>
            <person name="Abouelleil A."/>
            <person name="Alvarado L."/>
            <person name="Berlin A.M."/>
            <person name="Chapman S.B."/>
            <person name="Dewar J."/>
            <person name="Goldberg J."/>
            <person name="Griggs A."/>
            <person name="Gujja S."/>
            <person name="Hansen M."/>
            <person name="Howarth C."/>
            <person name="Imamovic A."/>
            <person name="Larimer J."/>
            <person name="McCowan C."/>
            <person name="Murphy C."/>
            <person name="Pearson M."/>
            <person name="Priest M."/>
            <person name="Roberts A."/>
            <person name="Saif S."/>
            <person name="Shea T."/>
            <person name="Sykes S."/>
            <person name="Wortman J."/>
            <person name="Nusbaum C."/>
            <person name="Birren B."/>
        </authorList>
    </citation>
    <scope>NUCLEOTIDE SEQUENCE [LARGE SCALE GENOMIC DNA]</scope>
    <source>
        <strain evidence="10 11">BCC8398</strain>
    </source>
</reference>
<evidence type="ECO:0000313" key="11">
    <source>
        <dbReference type="Proteomes" id="UP000092666"/>
    </source>
</evidence>
<dbReference type="InterPro" id="IPR038566">
    <property type="entry name" value="Mediator_Med6_sf"/>
</dbReference>
<dbReference type="PANTHER" id="PTHR13104">
    <property type="entry name" value="MED-6-RELATED"/>
    <property type="match status" value="1"/>
</dbReference>
<evidence type="ECO:0000256" key="4">
    <source>
        <dbReference type="ARBA" id="ARBA00023015"/>
    </source>
</evidence>
<protein>
    <recommendedName>
        <fullName evidence="3 8">Mediator of RNA polymerase II transcription subunit 6</fullName>
    </recommendedName>
    <alternativeName>
        <fullName evidence="7 8">Mediator complex subunit 6</fullName>
    </alternativeName>
</protein>
<evidence type="ECO:0000256" key="9">
    <source>
        <dbReference type="SAM" id="MobiDB-lite"/>
    </source>
</evidence>
<dbReference type="InterPro" id="IPR007018">
    <property type="entry name" value="Mediator_Med6"/>
</dbReference>
<evidence type="ECO:0000256" key="5">
    <source>
        <dbReference type="ARBA" id="ARBA00023163"/>
    </source>
</evidence>
<evidence type="ECO:0000256" key="8">
    <source>
        <dbReference type="RuleBase" id="RU364143"/>
    </source>
</evidence>
<gene>
    <name evidence="8" type="primary">MED6</name>
    <name evidence="10" type="ORF">I316_05399</name>
</gene>
<keyword evidence="11" id="KW-1185">Reference proteome</keyword>
<comment type="similarity">
    <text evidence="2 8">Belongs to the Mediator complex subunit 6 family.</text>
</comment>
<dbReference type="GO" id="GO:0003712">
    <property type="term" value="F:transcription coregulator activity"/>
    <property type="evidence" value="ECO:0007669"/>
    <property type="project" value="InterPro"/>
</dbReference>
<dbReference type="Pfam" id="PF04934">
    <property type="entry name" value="Med6"/>
    <property type="match status" value="1"/>
</dbReference>
<organism evidence="10 11">
    <name type="scientific">Kwoniella heveanensis BCC8398</name>
    <dbReference type="NCBI Taxonomy" id="1296120"/>
    <lineage>
        <taxon>Eukaryota</taxon>
        <taxon>Fungi</taxon>
        <taxon>Dikarya</taxon>
        <taxon>Basidiomycota</taxon>
        <taxon>Agaricomycotina</taxon>
        <taxon>Tremellomycetes</taxon>
        <taxon>Tremellales</taxon>
        <taxon>Cryptococcaceae</taxon>
        <taxon>Kwoniella</taxon>
    </lineage>
</organism>
<evidence type="ECO:0000256" key="7">
    <source>
        <dbReference type="ARBA" id="ARBA00031259"/>
    </source>
</evidence>
<dbReference type="GO" id="GO:0006357">
    <property type="term" value="P:regulation of transcription by RNA polymerase II"/>
    <property type="evidence" value="ECO:0007669"/>
    <property type="project" value="InterPro"/>
</dbReference>
<name>A0A1B9GPR2_9TREE</name>
<dbReference type="AlphaFoldDB" id="A0A1B9GPR2"/>
<evidence type="ECO:0000256" key="3">
    <source>
        <dbReference type="ARBA" id="ARBA00020634"/>
    </source>
</evidence>
<dbReference type="STRING" id="1296120.A0A1B9GPR2"/>
<comment type="function">
    <text evidence="8">Component of the Mediator complex, a coactivator involved in the regulated transcription of nearly all RNA polymerase II-dependent genes. Mediator functions as a bridge to convey information from gene-specific regulatory proteins to the basal RNA polymerase II transcription machinery. Mediator is recruited to promoters by direct interactions with regulatory proteins and serves as a scaffold for the assembly of a functional preinitiation complex with RNA polymerase II and the general transcription factors.</text>
</comment>